<evidence type="ECO:0000256" key="1">
    <source>
        <dbReference type="SAM" id="Phobius"/>
    </source>
</evidence>
<protein>
    <recommendedName>
        <fullName evidence="4">DUF1269 domain-containing protein</fullName>
    </recommendedName>
</protein>
<feature type="transmembrane region" description="Helical" evidence="1">
    <location>
        <begin position="81"/>
        <end position="102"/>
    </location>
</feature>
<keyword evidence="1" id="KW-0812">Transmembrane</keyword>
<keyword evidence="1" id="KW-1133">Transmembrane helix</keyword>
<name>A0A2L2XCP9_9FIRM</name>
<evidence type="ECO:0000313" key="2">
    <source>
        <dbReference type="EMBL" id="GBF34018.1"/>
    </source>
</evidence>
<accession>A0A2L2XCP9</accession>
<dbReference type="Proteomes" id="UP000239549">
    <property type="component" value="Unassembled WGS sequence"/>
</dbReference>
<proteinExistence type="predicted"/>
<comment type="caution">
    <text evidence="2">The sequence shown here is derived from an EMBL/GenBank/DDBJ whole genome shotgun (WGS) entry which is preliminary data.</text>
</comment>
<dbReference type="OrthoDB" id="1808456at2"/>
<dbReference type="AlphaFoldDB" id="A0A2L2XCP9"/>
<dbReference type="EMBL" id="BFAV01000125">
    <property type="protein sequence ID" value="GBF34018.1"/>
    <property type="molecule type" value="Genomic_DNA"/>
</dbReference>
<reference evidence="3" key="1">
    <citation type="submission" date="2018-02" db="EMBL/GenBank/DDBJ databases">
        <title>Genome sequence of Desulfocucumis palustris strain NAW-5.</title>
        <authorList>
            <person name="Watanabe M."/>
            <person name="Kojima H."/>
            <person name="Fukui M."/>
        </authorList>
    </citation>
    <scope>NUCLEOTIDE SEQUENCE [LARGE SCALE GENOMIC DNA]</scope>
    <source>
        <strain evidence="3">NAW-5</strain>
    </source>
</reference>
<keyword evidence="1" id="KW-0472">Membrane</keyword>
<feature type="transmembrane region" description="Helical" evidence="1">
    <location>
        <begin position="55"/>
        <end position="75"/>
    </location>
</feature>
<evidence type="ECO:0000313" key="3">
    <source>
        <dbReference type="Proteomes" id="UP000239549"/>
    </source>
</evidence>
<organism evidence="2 3">
    <name type="scientific">Desulfocucumis palustris</name>
    <dbReference type="NCBI Taxonomy" id="1898651"/>
    <lineage>
        <taxon>Bacteria</taxon>
        <taxon>Bacillati</taxon>
        <taxon>Bacillota</taxon>
        <taxon>Clostridia</taxon>
        <taxon>Eubacteriales</taxon>
        <taxon>Desulfocucumaceae</taxon>
        <taxon>Desulfocucumis</taxon>
    </lineage>
</organism>
<sequence length="155" mass="16463">MYSVYGLYKTSLVLELGIKRLKDSGFSGDRLLVVVLDPCLPGRQRILDTMYASDGMSLVDGMAITGSIGMLMGVIYGSMVFIGPVALGLIGLAAGCGLGYFIDKMIVKGKASRGRSPSGDVLVGVRCRSEDEILQAEDIMKECKAVALGRSQGLF</sequence>
<dbReference type="RefSeq" id="WP_104372331.1">
    <property type="nucleotide sequence ID" value="NZ_BFAV01000125.1"/>
</dbReference>
<gene>
    <name evidence="2" type="ORF">DCCM_3129</name>
</gene>
<evidence type="ECO:0008006" key="4">
    <source>
        <dbReference type="Google" id="ProtNLM"/>
    </source>
</evidence>
<keyword evidence="3" id="KW-1185">Reference proteome</keyword>